<reference evidence="4" key="1">
    <citation type="submission" date="2016-10" db="EMBL/GenBank/DDBJ databases">
        <authorList>
            <person name="Varghese N."/>
            <person name="Submissions S."/>
        </authorList>
    </citation>
    <scope>NUCLEOTIDE SEQUENCE [LARGE SCALE GENOMIC DNA]</scope>
    <source>
        <strain evidence="4">CGMCC 1.10658</strain>
    </source>
</reference>
<evidence type="ECO:0000313" key="4">
    <source>
        <dbReference type="Proteomes" id="UP000199305"/>
    </source>
</evidence>
<dbReference type="OrthoDB" id="6053567at2"/>
<accession>A0A1G9CJ26</accession>
<dbReference type="PROSITE" id="PS51208">
    <property type="entry name" value="AUTOTRANSPORTER"/>
    <property type="match status" value="1"/>
</dbReference>
<dbReference type="Pfam" id="PF03797">
    <property type="entry name" value="Autotransporter"/>
    <property type="match status" value="1"/>
</dbReference>
<protein>
    <submittedName>
        <fullName evidence="3">Outer membrane autotransporter barrel domain-containing protein</fullName>
    </submittedName>
</protein>
<dbReference type="RefSeq" id="WP_091514633.1">
    <property type="nucleotide sequence ID" value="NZ_FNFH01000005.1"/>
</dbReference>
<feature type="signal peptide" evidence="1">
    <location>
        <begin position="1"/>
        <end position="25"/>
    </location>
</feature>
<keyword evidence="4" id="KW-1185">Reference proteome</keyword>
<name>A0A1G9CJ26_9GAMM</name>
<keyword evidence="1" id="KW-0732">Signal</keyword>
<dbReference type="STRING" id="658219.SAMN05216212_2527"/>
<evidence type="ECO:0000259" key="2">
    <source>
        <dbReference type="PROSITE" id="PS51208"/>
    </source>
</evidence>
<gene>
    <name evidence="3" type="ORF">SAMN05216212_2527</name>
</gene>
<dbReference type="InterPro" id="IPR006315">
    <property type="entry name" value="OM_autotransptr_brl_dom"/>
</dbReference>
<sequence length="331" mass="36348">MAPKSALAGGAFALLCAAAPSPTLAQHPDAGELAVYTQIKRLAQLASIDQLQGLQQRRDEWRSGPVGRNNSRLQLQHGGLDLDWQGEIPSRSESTLTGFSVSRDFFAGPTCHGSQQAGISAGSSFASGDSFARRLDGEIGYVGNNDLQSHFVGAYFSDFRNTGRYLDLQAKVAYLQVDNSTYRGARSDAYGIQLALSAEGGYALALTEYYGVEPQLQLVANYTNFTYFQTERFGLDLDVTPELALRAGLRAYRSDGPHFVFANLWEVLDGDDELSNSHRHQRGARWLELGLGSRLLELPYADISFDLRYRTSADDHDWQGLSAGVGFSWAW</sequence>
<feature type="chain" id="PRO_5011701535" evidence="1">
    <location>
        <begin position="26"/>
        <end position="331"/>
    </location>
</feature>
<dbReference type="SUPFAM" id="SSF103515">
    <property type="entry name" value="Autotransporter"/>
    <property type="match status" value="1"/>
</dbReference>
<proteinExistence type="predicted"/>
<dbReference type="NCBIfam" id="TIGR01414">
    <property type="entry name" value="autotrans_barl"/>
    <property type="match status" value="1"/>
</dbReference>
<dbReference type="Gene3D" id="2.40.128.130">
    <property type="entry name" value="Autotransporter beta-domain"/>
    <property type="match status" value="1"/>
</dbReference>
<dbReference type="GO" id="GO:0019867">
    <property type="term" value="C:outer membrane"/>
    <property type="evidence" value="ECO:0007669"/>
    <property type="project" value="InterPro"/>
</dbReference>
<organism evidence="3 4">
    <name type="scientific">Microbulbifer yueqingensis</name>
    <dbReference type="NCBI Taxonomy" id="658219"/>
    <lineage>
        <taxon>Bacteria</taxon>
        <taxon>Pseudomonadati</taxon>
        <taxon>Pseudomonadota</taxon>
        <taxon>Gammaproteobacteria</taxon>
        <taxon>Cellvibrionales</taxon>
        <taxon>Microbulbiferaceae</taxon>
        <taxon>Microbulbifer</taxon>
    </lineage>
</organism>
<dbReference type="AlphaFoldDB" id="A0A1G9CJ26"/>
<dbReference type="InterPro" id="IPR005546">
    <property type="entry name" value="Autotransporte_beta"/>
</dbReference>
<dbReference type="EMBL" id="FNFH01000005">
    <property type="protein sequence ID" value="SDK51586.1"/>
    <property type="molecule type" value="Genomic_DNA"/>
</dbReference>
<evidence type="ECO:0000313" key="3">
    <source>
        <dbReference type="EMBL" id="SDK51586.1"/>
    </source>
</evidence>
<dbReference type="Proteomes" id="UP000199305">
    <property type="component" value="Unassembled WGS sequence"/>
</dbReference>
<feature type="domain" description="Autotransporter" evidence="2">
    <location>
        <begin position="64"/>
        <end position="331"/>
    </location>
</feature>
<dbReference type="InterPro" id="IPR036709">
    <property type="entry name" value="Autotransporte_beta_dom_sf"/>
</dbReference>
<evidence type="ECO:0000256" key="1">
    <source>
        <dbReference type="SAM" id="SignalP"/>
    </source>
</evidence>